<dbReference type="EMBL" id="LHQQ01000013">
    <property type="protein sequence ID" value="KOS47706.1"/>
    <property type="molecule type" value="Genomic_DNA"/>
</dbReference>
<evidence type="ECO:0000256" key="1">
    <source>
        <dbReference type="SAM" id="Phobius"/>
    </source>
</evidence>
<keyword evidence="1" id="KW-1133">Transmembrane helix</keyword>
<evidence type="ECO:0000313" key="3">
    <source>
        <dbReference type="Proteomes" id="UP000037696"/>
    </source>
</evidence>
<keyword evidence="3" id="KW-1185">Reference proteome</keyword>
<organism evidence="2 3">
    <name type="scientific">Penicillium nordicum</name>
    <dbReference type="NCBI Taxonomy" id="229535"/>
    <lineage>
        <taxon>Eukaryota</taxon>
        <taxon>Fungi</taxon>
        <taxon>Dikarya</taxon>
        <taxon>Ascomycota</taxon>
        <taxon>Pezizomycotina</taxon>
        <taxon>Eurotiomycetes</taxon>
        <taxon>Eurotiomycetidae</taxon>
        <taxon>Eurotiales</taxon>
        <taxon>Aspergillaceae</taxon>
        <taxon>Penicillium</taxon>
    </lineage>
</organism>
<keyword evidence="1" id="KW-0472">Membrane</keyword>
<reference evidence="2 3" key="1">
    <citation type="submission" date="2015-08" db="EMBL/GenBank/DDBJ databases">
        <title>Genome sequencing of Penicillium nordicum.</title>
        <authorList>
            <person name="Nguyen H.D."/>
            <person name="Seifert K.A."/>
        </authorList>
    </citation>
    <scope>NUCLEOTIDE SEQUENCE [LARGE SCALE GENOMIC DNA]</scope>
    <source>
        <strain evidence="2 3">DAOMC 185683</strain>
    </source>
</reference>
<sequence>MRSYARSCNTEKQHGGIRLCADGQRGEREKERERSYGRTSYMGVDLSHVGPCASDTQAPSNYLCSYNKLACLYCLGPIMGKCIIVLTLVAFLSWRGFPAG</sequence>
<dbReference type="Proteomes" id="UP000037696">
    <property type="component" value="Unassembled WGS sequence"/>
</dbReference>
<dbReference type="AlphaFoldDB" id="A0A0M8P8W3"/>
<evidence type="ECO:0000313" key="2">
    <source>
        <dbReference type="EMBL" id="KOS47706.1"/>
    </source>
</evidence>
<accession>A0A0M8P8W3</accession>
<name>A0A0M8P8W3_9EURO</name>
<proteinExistence type="predicted"/>
<keyword evidence="1" id="KW-0812">Transmembrane</keyword>
<comment type="caution">
    <text evidence="2">The sequence shown here is derived from an EMBL/GenBank/DDBJ whole genome shotgun (WGS) entry which is preliminary data.</text>
</comment>
<feature type="transmembrane region" description="Helical" evidence="1">
    <location>
        <begin position="70"/>
        <end position="94"/>
    </location>
</feature>
<gene>
    <name evidence="2" type="ORF">ACN38_g1324</name>
</gene>
<protein>
    <submittedName>
        <fullName evidence="2">Uncharacterized protein</fullName>
    </submittedName>
</protein>